<accession>A0A1L9QQ15</accession>
<comment type="caution">
    <text evidence="1">The sequence shown here is derived from an EMBL/GenBank/DDBJ whole genome shotgun (WGS) entry which is preliminary data.</text>
</comment>
<name>A0A1L9QQ15_9CYAN</name>
<dbReference type="STRING" id="1925591.BI308_15115"/>
<sequence length="123" mass="14204">MTQSPLCQYLSQWAKLEPQRCRQRNSRSFEVIYQGDWYSVADYPGSHGMIIAAVLDSCQQRQISCSFEYVPQSLDTPDKLQISCQSDRVIQHQDPEILTKIPEFLLEQYLIALKENQTVAQCS</sequence>
<evidence type="ECO:0000313" key="2">
    <source>
        <dbReference type="Proteomes" id="UP000183940"/>
    </source>
</evidence>
<evidence type="ECO:0000313" key="1">
    <source>
        <dbReference type="EMBL" id="OJJ24760.1"/>
    </source>
</evidence>
<keyword evidence="2" id="KW-1185">Reference proteome</keyword>
<reference evidence="1" key="1">
    <citation type="submission" date="2016-10" db="EMBL/GenBank/DDBJ databases">
        <title>CRISPR-Cas defence system in Roseofilum reptotaenium: evidence of a bacteriophage-cyanobacterium arms race in the coral black band disease.</title>
        <authorList>
            <person name="Buerger P."/>
            <person name="Wood-Charlson E.M."/>
            <person name="Weynberg K.D."/>
            <person name="Willis B."/>
            <person name="Van Oppen M.J."/>
        </authorList>
    </citation>
    <scope>NUCLEOTIDE SEQUENCE [LARGE SCALE GENOMIC DNA]</scope>
    <source>
        <strain evidence="1">AO1-A</strain>
    </source>
</reference>
<dbReference type="AlphaFoldDB" id="A0A1L9QQ15"/>
<protein>
    <submittedName>
        <fullName evidence="1">Uncharacterized protein</fullName>
    </submittedName>
</protein>
<dbReference type="EMBL" id="MLAW01000026">
    <property type="protein sequence ID" value="OJJ24760.1"/>
    <property type="molecule type" value="Genomic_DNA"/>
</dbReference>
<organism evidence="1 2">
    <name type="scientific">Roseofilum reptotaenium AO1-A</name>
    <dbReference type="NCBI Taxonomy" id="1925591"/>
    <lineage>
        <taxon>Bacteria</taxon>
        <taxon>Bacillati</taxon>
        <taxon>Cyanobacteriota</taxon>
        <taxon>Cyanophyceae</taxon>
        <taxon>Desertifilales</taxon>
        <taxon>Desertifilaceae</taxon>
        <taxon>Roseofilum</taxon>
    </lineage>
</organism>
<proteinExistence type="predicted"/>
<gene>
    <name evidence="1" type="ORF">BI308_15115</name>
</gene>
<dbReference type="Proteomes" id="UP000183940">
    <property type="component" value="Unassembled WGS sequence"/>
</dbReference>